<comment type="caution">
    <text evidence="3">The sequence shown here is derived from an EMBL/GenBank/DDBJ whole genome shotgun (WGS) entry which is preliminary data.</text>
</comment>
<dbReference type="Gene3D" id="2.60.40.3340">
    <property type="entry name" value="Domain of unknown function DUF4426"/>
    <property type="match status" value="1"/>
</dbReference>
<dbReference type="EMBL" id="JWIC01000010">
    <property type="protein sequence ID" value="KID54873.1"/>
    <property type="molecule type" value="Genomic_DNA"/>
</dbReference>
<dbReference type="OrthoDB" id="8563353at2"/>
<dbReference type="InterPro" id="IPR025218">
    <property type="entry name" value="DUF4426"/>
</dbReference>
<dbReference type="RefSeq" id="WP_039611768.1">
    <property type="nucleotide sequence ID" value="NZ_JWIC01000010.1"/>
</dbReference>
<organism evidence="3 4">
    <name type="scientific">Pseudoalteromonas luteoviolacea</name>
    <dbReference type="NCBI Taxonomy" id="43657"/>
    <lineage>
        <taxon>Bacteria</taxon>
        <taxon>Pseudomonadati</taxon>
        <taxon>Pseudomonadota</taxon>
        <taxon>Gammaproteobacteria</taxon>
        <taxon>Alteromonadales</taxon>
        <taxon>Pseudoalteromonadaceae</taxon>
        <taxon>Pseudoalteromonas</taxon>
    </lineage>
</organism>
<feature type="signal peptide" evidence="1">
    <location>
        <begin position="1"/>
        <end position="19"/>
    </location>
</feature>
<keyword evidence="1" id="KW-0732">Signal</keyword>
<dbReference type="Proteomes" id="UP000031327">
    <property type="component" value="Unassembled WGS sequence"/>
</dbReference>
<protein>
    <recommendedName>
        <fullName evidence="2">DUF4426 domain-containing protein</fullName>
    </recommendedName>
</protein>
<evidence type="ECO:0000256" key="1">
    <source>
        <dbReference type="SAM" id="SignalP"/>
    </source>
</evidence>
<proteinExistence type="predicted"/>
<evidence type="ECO:0000313" key="3">
    <source>
        <dbReference type="EMBL" id="KID54873.1"/>
    </source>
</evidence>
<dbReference type="AlphaFoldDB" id="A0A0C1MKA8"/>
<sequence>MRLVLIAVFLIFSASYSHAQSTQSGGQFKMLGEWEVHYIAFPSTFIQPSVAKAYGVIRSENKALINISVLATDQAKTAQQVQISGFAKNLLGNKKQLTFKQIVEGDAIYYLSQLDYYNEDVYRFELNIKQGNEQQVLKFQQKFYVD</sequence>
<feature type="chain" id="PRO_5002136030" description="DUF4426 domain-containing protein" evidence="1">
    <location>
        <begin position="20"/>
        <end position="146"/>
    </location>
</feature>
<evidence type="ECO:0000259" key="2">
    <source>
        <dbReference type="Pfam" id="PF14467"/>
    </source>
</evidence>
<reference evidence="3 4" key="1">
    <citation type="submission" date="2014-12" db="EMBL/GenBank/DDBJ databases">
        <title>Draft Genome Sequence of Pseudoalteromonas luteoviolacea HI1.</title>
        <authorList>
            <person name="Asahina A.Y."/>
            <person name="Hadfield M.G."/>
        </authorList>
    </citation>
    <scope>NUCLEOTIDE SEQUENCE [LARGE SCALE GENOMIC DNA]</scope>
    <source>
        <strain evidence="3 4">HI1</strain>
    </source>
</reference>
<dbReference type="Pfam" id="PF14467">
    <property type="entry name" value="DUF4426"/>
    <property type="match status" value="1"/>
</dbReference>
<evidence type="ECO:0000313" key="4">
    <source>
        <dbReference type="Proteomes" id="UP000031327"/>
    </source>
</evidence>
<feature type="domain" description="DUF4426" evidence="2">
    <location>
        <begin position="30"/>
        <end position="146"/>
    </location>
</feature>
<name>A0A0C1MKA8_9GAMM</name>
<gene>
    <name evidence="3" type="ORF">JF50_23760</name>
</gene>
<accession>A0A0C1MKA8</accession>